<organism evidence="1">
    <name type="scientific">Arundo donax</name>
    <name type="common">Giant reed</name>
    <name type="synonym">Donax arundinaceus</name>
    <dbReference type="NCBI Taxonomy" id="35708"/>
    <lineage>
        <taxon>Eukaryota</taxon>
        <taxon>Viridiplantae</taxon>
        <taxon>Streptophyta</taxon>
        <taxon>Embryophyta</taxon>
        <taxon>Tracheophyta</taxon>
        <taxon>Spermatophyta</taxon>
        <taxon>Magnoliopsida</taxon>
        <taxon>Liliopsida</taxon>
        <taxon>Poales</taxon>
        <taxon>Poaceae</taxon>
        <taxon>PACMAD clade</taxon>
        <taxon>Arundinoideae</taxon>
        <taxon>Arundineae</taxon>
        <taxon>Arundo</taxon>
    </lineage>
</organism>
<name>A0A0A9AYI6_ARUDO</name>
<reference evidence="1" key="1">
    <citation type="submission" date="2014-09" db="EMBL/GenBank/DDBJ databases">
        <authorList>
            <person name="Magalhaes I.L.F."/>
            <person name="Oliveira U."/>
            <person name="Santos F.R."/>
            <person name="Vidigal T.H.D.A."/>
            <person name="Brescovit A.D."/>
            <person name="Santos A.J."/>
        </authorList>
    </citation>
    <scope>NUCLEOTIDE SEQUENCE</scope>
    <source>
        <tissue evidence="1">Shoot tissue taken approximately 20 cm above the soil surface</tissue>
    </source>
</reference>
<accession>A0A0A9AYI6</accession>
<reference evidence="1" key="2">
    <citation type="journal article" date="2015" name="Data Brief">
        <title>Shoot transcriptome of the giant reed, Arundo donax.</title>
        <authorList>
            <person name="Barrero R.A."/>
            <person name="Guerrero F.D."/>
            <person name="Moolhuijzen P."/>
            <person name="Goolsby J.A."/>
            <person name="Tidwell J."/>
            <person name="Bellgard S.E."/>
            <person name="Bellgard M.I."/>
        </authorList>
    </citation>
    <scope>NUCLEOTIDE SEQUENCE</scope>
    <source>
        <tissue evidence="1">Shoot tissue taken approximately 20 cm above the soil surface</tissue>
    </source>
</reference>
<evidence type="ECO:0000313" key="1">
    <source>
        <dbReference type="EMBL" id="JAD56829.1"/>
    </source>
</evidence>
<sequence length="33" mass="3956">MFYVLEGHMLRQIPSHEKKLKIQGSLNKERSKE</sequence>
<protein>
    <submittedName>
        <fullName evidence="1">Uncharacterized protein</fullName>
    </submittedName>
</protein>
<dbReference type="EMBL" id="GBRH01241066">
    <property type="protein sequence ID" value="JAD56829.1"/>
    <property type="molecule type" value="Transcribed_RNA"/>
</dbReference>
<proteinExistence type="predicted"/>
<dbReference type="AlphaFoldDB" id="A0A0A9AYI6"/>